<sequence>MRYRRTAIALGVVAAALLVLVPVTTLLNNREADRRLERPFTTNVDPFAELAGNSSFSGLLLMGNITSVDSPGLSFKIHFSGIVLGAYAESNPGDVVYNRFNTDARLLITGKETVFKQGASIPPFDITVPIAEGQPNRYPFDVYATEFEITLLYKDSYNQTIPMAVALVGAVQSWSTKLNINDLQSGQRLVRVHAEFRRSWTTQLFSIIVVIIMWALSLSVFTLSVTLWLRDRKVEPPTIGVIGSLLFALPALRNSQPGAPPIGGSVDVAGFMWNMALVAVACLLLVINYIVKYGKERPASNKTGPEAMHLMEQGKPA</sequence>
<evidence type="ECO:0008006" key="4">
    <source>
        <dbReference type="Google" id="ProtNLM"/>
    </source>
</evidence>
<gene>
    <name evidence="2" type="ORF">HK105_203583</name>
</gene>
<dbReference type="Pfam" id="PF14494">
    <property type="entry name" value="DUF4436"/>
    <property type="match status" value="1"/>
</dbReference>
<proteinExistence type="predicted"/>
<evidence type="ECO:0000313" key="2">
    <source>
        <dbReference type="EMBL" id="KAL2916804.1"/>
    </source>
</evidence>
<feature type="transmembrane region" description="Helical" evidence="1">
    <location>
        <begin position="272"/>
        <end position="291"/>
    </location>
</feature>
<reference evidence="2 3" key="1">
    <citation type="submission" date="2023-09" db="EMBL/GenBank/DDBJ databases">
        <title>Pangenome analysis of Batrachochytrium dendrobatidis and related Chytrids.</title>
        <authorList>
            <person name="Yacoub M.N."/>
            <person name="Stajich J.E."/>
            <person name="James T.Y."/>
        </authorList>
    </citation>
    <scope>NUCLEOTIDE SEQUENCE [LARGE SCALE GENOMIC DNA]</scope>
    <source>
        <strain evidence="2 3">JEL0888</strain>
    </source>
</reference>
<dbReference type="PANTHER" id="PTHR37330">
    <property type="entry name" value="CONSERVED TRANSMEMBRANE PROTEIN-RELATED"/>
    <property type="match status" value="1"/>
</dbReference>
<dbReference type="InterPro" id="IPR027948">
    <property type="entry name" value="DUF4436"/>
</dbReference>
<protein>
    <recommendedName>
        <fullName evidence="4">DUF4436 domain-containing protein</fullName>
    </recommendedName>
</protein>
<comment type="caution">
    <text evidence="2">The sequence shown here is derived from an EMBL/GenBank/DDBJ whole genome shotgun (WGS) entry which is preliminary data.</text>
</comment>
<keyword evidence="1" id="KW-0812">Transmembrane</keyword>
<keyword evidence="1" id="KW-0472">Membrane</keyword>
<evidence type="ECO:0000256" key="1">
    <source>
        <dbReference type="SAM" id="Phobius"/>
    </source>
</evidence>
<keyword evidence="3" id="KW-1185">Reference proteome</keyword>
<dbReference type="EMBL" id="JADGIZ020000014">
    <property type="protein sequence ID" value="KAL2916804.1"/>
    <property type="molecule type" value="Genomic_DNA"/>
</dbReference>
<evidence type="ECO:0000313" key="3">
    <source>
        <dbReference type="Proteomes" id="UP001527925"/>
    </source>
</evidence>
<organism evidence="2 3">
    <name type="scientific">Polyrhizophydium stewartii</name>
    <dbReference type="NCBI Taxonomy" id="2732419"/>
    <lineage>
        <taxon>Eukaryota</taxon>
        <taxon>Fungi</taxon>
        <taxon>Fungi incertae sedis</taxon>
        <taxon>Chytridiomycota</taxon>
        <taxon>Chytridiomycota incertae sedis</taxon>
        <taxon>Chytridiomycetes</taxon>
        <taxon>Rhizophydiales</taxon>
        <taxon>Rhizophydiales incertae sedis</taxon>
        <taxon>Polyrhizophydium</taxon>
    </lineage>
</organism>
<dbReference type="PANTHER" id="PTHR37330:SF1">
    <property type="entry name" value="CONSERVED TRANSMEMBRANE PROTEIN-RELATED"/>
    <property type="match status" value="1"/>
</dbReference>
<keyword evidence="1" id="KW-1133">Transmembrane helix</keyword>
<dbReference type="Proteomes" id="UP001527925">
    <property type="component" value="Unassembled WGS sequence"/>
</dbReference>
<feature type="transmembrane region" description="Helical" evidence="1">
    <location>
        <begin position="204"/>
        <end position="229"/>
    </location>
</feature>
<feature type="transmembrane region" description="Helical" evidence="1">
    <location>
        <begin position="236"/>
        <end position="252"/>
    </location>
</feature>
<accession>A0ABR4NBJ2</accession>
<name>A0ABR4NBJ2_9FUNG</name>